<accession>A0A1C7NHG6</accession>
<gene>
    <name evidence="1" type="ORF">A0J61_03488</name>
</gene>
<evidence type="ECO:0008006" key="3">
    <source>
        <dbReference type="Google" id="ProtNLM"/>
    </source>
</evidence>
<sequence length="417" mass="47848">MSWAELPSEILQQITKILGRDLSQFRLACNWWYQQAYGFPYHQFKVTGNVFEFTDIISKSPCHPGDIVRSITFTDDFAISDFNGRLKQIVDTIFRACPNIESIHCSPLARNLIWPCIIDNVNKNRCLQRVKYVGESSNMLTKYLKTDEESDLLYVHVMYALRESITLLKLFNDGYHNLLPAFAALRNRLCCFKSLTALRLHGCFAIEELNTILDSCQTIQVLIIFNDQLKPCIFGLMPSVPVTPHMRLRHLQIQNGLAQDRKDIEFILQKFPSLDSCVLERIDLVHQNDIALDATVQQLIRFGMQIKDFNVRFCHDSYPLSKLRTCLYHLESSMSVFVDICFTLDREMSHVHINKCNTKVSIYIAWDNSSASLDDLSSLSDLCNHASVQTKIHGKTTDAAKLAFLNSMTQNTIELCQ</sequence>
<protein>
    <recommendedName>
        <fullName evidence="3">F-box domain-containing protein</fullName>
    </recommendedName>
</protein>
<comment type="caution">
    <text evidence="1">The sequence shown here is derived from an EMBL/GenBank/DDBJ whole genome shotgun (WGS) entry which is preliminary data.</text>
</comment>
<reference evidence="1 2" key="1">
    <citation type="submission" date="2016-03" db="EMBL/GenBank/DDBJ databases">
        <title>Choanephora cucurbitarum.</title>
        <authorList>
            <person name="Min B."/>
            <person name="Park H."/>
            <person name="Park J.-H."/>
            <person name="Shin H.-D."/>
            <person name="Choi I.-G."/>
        </authorList>
    </citation>
    <scope>NUCLEOTIDE SEQUENCE [LARGE SCALE GENOMIC DNA]</scope>
    <source>
        <strain evidence="1 2">KUS-F28377</strain>
    </source>
</reference>
<dbReference type="EMBL" id="LUGH01000151">
    <property type="protein sequence ID" value="OBZ88458.1"/>
    <property type="molecule type" value="Genomic_DNA"/>
</dbReference>
<evidence type="ECO:0000313" key="1">
    <source>
        <dbReference type="EMBL" id="OBZ88458.1"/>
    </source>
</evidence>
<dbReference type="InParanoid" id="A0A1C7NHG6"/>
<dbReference type="OrthoDB" id="10339186at2759"/>
<proteinExistence type="predicted"/>
<dbReference type="AlphaFoldDB" id="A0A1C7NHG6"/>
<evidence type="ECO:0000313" key="2">
    <source>
        <dbReference type="Proteomes" id="UP000093000"/>
    </source>
</evidence>
<name>A0A1C7NHG6_9FUNG</name>
<keyword evidence="2" id="KW-1185">Reference proteome</keyword>
<dbReference type="Proteomes" id="UP000093000">
    <property type="component" value="Unassembled WGS sequence"/>
</dbReference>
<organism evidence="1 2">
    <name type="scientific">Choanephora cucurbitarum</name>
    <dbReference type="NCBI Taxonomy" id="101091"/>
    <lineage>
        <taxon>Eukaryota</taxon>
        <taxon>Fungi</taxon>
        <taxon>Fungi incertae sedis</taxon>
        <taxon>Mucoromycota</taxon>
        <taxon>Mucoromycotina</taxon>
        <taxon>Mucoromycetes</taxon>
        <taxon>Mucorales</taxon>
        <taxon>Mucorineae</taxon>
        <taxon>Choanephoraceae</taxon>
        <taxon>Choanephoroideae</taxon>
        <taxon>Choanephora</taxon>
    </lineage>
</organism>